<reference evidence="5 6" key="1">
    <citation type="submission" date="2021-02" db="EMBL/GenBank/DDBJ databases">
        <title>Safari Cat Assemblies.</title>
        <authorList>
            <person name="Bredemeyer K.R."/>
            <person name="Murphy W.J."/>
        </authorList>
    </citation>
    <scope>NUCLEOTIDE SEQUENCE [LARGE SCALE GENOMIC DNA]</scope>
</reference>
<dbReference type="CDD" id="cd01425">
    <property type="entry name" value="RPS2"/>
    <property type="match status" value="1"/>
</dbReference>
<sequence length="423" mass="45891">GGPPRGRRLVRGAGGELGGQGPGTRSPTPRARLDPAGPLHPPVSVASGRAAGRSRARGSRIAGLRGRTRGRAAGRAEAPPGRQAALRPGRWRRRRKERRSQSSSLPRPPSAPWRPPRPCPACSARAPAGTAAGRARHQPALSLGVCAGPLRPRLLQSATPGRARPSGRTLASAATPAVREPEGSIDLNDRILNEPLKHSDFFNVKELFSVRSLFDARVHLGHKAGCRHRFMEPYIFGSRLDQDIIDLEQTAAHLRLALNFTAHVAYRKGIILFVGRNRQFSHLIETTARDCGEYAHTRYFKGGLLTNAPLLLGPKVRLPDLIIFLHTLNNVFEPHVAVRDAAKMQIPTVGIVDTNCNPCLITYPVPGNDDSPPSVHLFCRLFQTIINRAKQKRRHMEALYRLQGQEGPGARGGGPADLPSLGA</sequence>
<feature type="compositionally biased region" description="Gly residues" evidence="4">
    <location>
        <begin position="406"/>
        <end position="415"/>
    </location>
</feature>
<dbReference type="InterPro" id="IPR001865">
    <property type="entry name" value="Ribosomal_uS2"/>
</dbReference>
<feature type="region of interest" description="Disordered" evidence="4">
    <location>
        <begin position="157"/>
        <end position="179"/>
    </location>
</feature>
<dbReference type="GeneTree" id="ENSGT00390000017382"/>
<proteinExistence type="inferred from homology"/>
<evidence type="ECO:0000256" key="3">
    <source>
        <dbReference type="ARBA" id="ARBA00023274"/>
    </source>
</evidence>
<evidence type="ECO:0000313" key="5">
    <source>
        <dbReference type="Ensembl" id="ENSFCTP00005001610.1"/>
    </source>
</evidence>
<dbReference type="InterPro" id="IPR023591">
    <property type="entry name" value="Ribosomal_uS2_flav_dom_sf"/>
</dbReference>
<feature type="compositionally biased region" description="Gly residues" evidence="4">
    <location>
        <begin position="12"/>
        <end position="22"/>
    </location>
</feature>
<dbReference type="PANTHER" id="PTHR12534">
    <property type="entry name" value="30S RIBOSOMAL PROTEIN S2 PROKARYOTIC AND ORGANELLAR"/>
    <property type="match status" value="1"/>
</dbReference>
<feature type="region of interest" description="Disordered" evidence="4">
    <location>
        <begin position="402"/>
        <end position="423"/>
    </location>
</feature>
<dbReference type="InterPro" id="IPR005706">
    <property type="entry name" value="Ribosomal_uS2_bac/mit/plastid"/>
</dbReference>
<dbReference type="PANTHER" id="PTHR12534:SF0">
    <property type="entry name" value="SMALL RIBOSOMAL SUBUNIT PROTEIN US2M"/>
    <property type="match status" value="1"/>
</dbReference>
<dbReference type="PROSITE" id="PS00962">
    <property type="entry name" value="RIBOSOMAL_S2_1"/>
    <property type="match status" value="1"/>
</dbReference>
<keyword evidence="2" id="KW-0689">Ribosomal protein</keyword>
<feature type="compositionally biased region" description="Pro residues" evidence="4">
    <location>
        <begin position="106"/>
        <end position="119"/>
    </location>
</feature>
<dbReference type="SUPFAM" id="SSF52313">
    <property type="entry name" value="Ribosomal protein S2"/>
    <property type="match status" value="1"/>
</dbReference>
<name>A0ABI7VTU0_FELCA</name>
<feature type="compositionally biased region" description="Low complexity" evidence="4">
    <location>
        <begin position="73"/>
        <end position="88"/>
    </location>
</feature>
<reference evidence="5" key="2">
    <citation type="submission" date="2025-08" db="UniProtKB">
        <authorList>
            <consortium name="Ensembl"/>
        </authorList>
    </citation>
    <scope>IDENTIFICATION</scope>
    <source>
        <strain evidence="5">breed Abyssinian</strain>
    </source>
</reference>
<reference evidence="5" key="3">
    <citation type="submission" date="2025-09" db="UniProtKB">
        <authorList>
            <consortium name="Ensembl"/>
        </authorList>
    </citation>
    <scope>IDENTIFICATION</scope>
    <source>
        <strain evidence="5">breed Abyssinian</strain>
    </source>
</reference>
<evidence type="ECO:0008006" key="7">
    <source>
        <dbReference type="Google" id="ProtNLM"/>
    </source>
</evidence>
<evidence type="ECO:0000313" key="6">
    <source>
        <dbReference type="Proteomes" id="UP000823872"/>
    </source>
</evidence>
<evidence type="ECO:0000256" key="1">
    <source>
        <dbReference type="ARBA" id="ARBA00006242"/>
    </source>
</evidence>
<comment type="similarity">
    <text evidence="1">Belongs to the universal ribosomal protein uS2 family.</text>
</comment>
<feature type="compositionally biased region" description="Basic residues" evidence="4">
    <location>
        <begin position="89"/>
        <end position="98"/>
    </location>
</feature>
<dbReference type="InterPro" id="IPR018130">
    <property type="entry name" value="Ribosomal_uS2_CS"/>
</dbReference>
<dbReference type="Proteomes" id="UP000823872">
    <property type="component" value="Chromosome D4"/>
</dbReference>
<feature type="region of interest" description="Disordered" evidence="4">
    <location>
        <begin position="1"/>
        <end position="136"/>
    </location>
</feature>
<dbReference type="PRINTS" id="PR00395">
    <property type="entry name" value="RIBOSOMALS2"/>
</dbReference>
<dbReference type="Gene3D" id="3.40.50.10490">
    <property type="entry name" value="Glucose-6-phosphate isomerase like protein, domain 1"/>
    <property type="match status" value="1"/>
</dbReference>
<feature type="compositionally biased region" description="Low complexity" evidence="4">
    <location>
        <begin position="120"/>
        <end position="133"/>
    </location>
</feature>
<organism evidence="5 6">
    <name type="scientific">Felis catus</name>
    <name type="common">Cat</name>
    <name type="synonym">Felis silvestris catus</name>
    <dbReference type="NCBI Taxonomy" id="9685"/>
    <lineage>
        <taxon>Eukaryota</taxon>
        <taxon>Metazoa</taxon>
        <taxon>Chordata</taxon>
        <taxon>Craniata</taxon>
        <taxon>Vertebrata</taxon>
        <taxon>Euteleostomi</taxon>
        <taxon>Mammalia</taxon>
        <taxon>Eutheria</taxon>
        <taxon>Laurasiatheria</taxon>
        <taxon>Carnivora</taxon>
        <taxon>Feliformia</taxon>
        <taxon>Felidae</taxon>
        <taxon>Felinae</taxon>
        <taxon>Felis</taxon>
    </lineage>
</organism>
<evidence type="ECO:0000256" key="2">
    <source>
        <dbReference type="ARBA" id="ARBA00022980"/>
    </source>
</evidence>
<dbReference type="HAMAP" id="MF_00291_B">
    <property type="entry name" value="Ribosomal_uS2_B"/>
    <property type="match status" value="1"/>
</dbReference>
<accession>A0ABI7VTU0</accession>
<dbReference type="Ensembl" id="ENSFCTT00005002750.1">
    <property type="protein sequence ID" value="ENSFCTP00005001610.1"/>
    <property type="gene ID" value="ENSFCTG00005001071.1"/>
</dbReference>
<feature type="compositionally biased region" description="Basic residues" evidence="4">
    <location>
        <begin position="1"/>
        <end position="10"/>
    </location>
</feature>
<keyword evidence="3" id="KW-0687">Ribonucleoprotein</keyword>
<dbReference type="Pfam" id="PF00318">
    <property type="entry name" value="Ribosomal_S2"/>
    <property type="match status" value="2"/>
</dbReference>
<evidence type="ECO:0000256" key="4">
    <source>
        <dbReference type="SAM" id="MobiDB-lite"/>
    </source>
</evidence>
<protein>
    <recommendedName>
        <fullName evidence="7">Mitochondrial ribosomal protein S2</fullName>
    </recommendedName>
</protein>
<keyword evidence="6" id="KW-1185">Reference proteome</keyword>